<organism evidence="15 16">
    <name type="scientific">Paraferrimonas haliotis</name>
    <dbReference type="NCBI Taxonomy" id="2013866"/>
    <lineage>
        <taxon>Bacteria</taxon>
        <taxon>Pseudomonadati</taxon>
        <taxon>Pseudomonadota</taxon>
        <taxon>Gammaproteobacteria</taxon>
        <taxon>Alteromonadales</taxon>
        <taxon>Ferrimonadaceae</taxon>
        <taxon>Paraferrimonas</taxon>
    </lineage>
</organism>
<dbReference type="InterPro" id="IPR006206">
    <property type="entry name" value="Mevalonate/galactokinase"/>
</dbReference>
<keyword evidence="8" id="KW-0460">Magnesium</keyword>
<dbReference type="InterPro" id="IPR014721">
    <property type="entry name" value="Ribsml_uS5_D2-typ_fold_subgr"/>
</dbReference>
<evidence type="ECO:0000256" key="6">
    <source>
        <dbReference type="ARBA" id="ARBA00022777"/>
    </source>
</evidence>
<evidence type="ECO:0000256" key="3">
    <source>
        <dbReference type="ARBA" id="ARBA00022679"/>
    </source>
</evidence>
<dbReference type="EC" id="2.7.1.6" evidence="11"/>
<dbReference type="PRINTS" id="PR00959">
    <property type="entry name" value="MEVGALKINASE"/>
</dbReference>
<dbReference type="InterPro" id="IPR006204">
    <property type="entry name" value="GHMP_kinase_N_dom"/>
</dbReference>
<dbReference type="FunFam" id="3.30.70.890:FF:000001">
    <property type="entry name" value="Galactokinase"/>
    <property type="match status" value="1"/>
</dbReference>
<evidence type="ECO:0000256" key="8">
    <source>
        <dbReference type="ARBA" id="ARBA00022842"/>
    </source>
</evidence>
<accession>A0AA37TKV3</accession>
<evidence type="ECO:0000256" key="9">
    <source>
        <dbReference type="ARBA" id="ARBA00023144"/>
    </source>
</evidence>
<dbReference type="GO" id="GO:0004335">
    <property type="term" value="F:galactokinase activity"/>
    <property type="evidence" value="ECO:0007669"/>
    <property type="project" value="UniProtKB-UniRule"/>
</dbReference>
<dbReference type="SUPFAM" id="SSF55060">
    <property type="entry name" value="GHMP Kinase, C-terminal domain"/>
    <property type="match status" value="1"/>
</dbReference>
<dbReference type="InterPro" id="IPR000705">
    <property type="entry name" value="Galactokinase"/>
</dbReference>
<protein>
    <recommendedName>
        <fullName evidence="11">Galactokinase</fullName>
        <ecNumber evidence="11">2.7.1.6</ecNumber>
    </recommendedName>
</protein>
<evidence type="ECO:0000313" key="15">
    <source>
        <dbReference type="EMBL" id="GLS83332.1"/>
    </source>
</evidence>
<dbReference type="InterPro" id="IPR020568">
    <property type="entry name" value="Ribosomal_Su5_D2-typ_SF"/>
</dbReference>
<dbReference type="Gene3D" id="3.30.230.10">
    <property type="match status" value="1"/>
</dbReference>
<dbReference type="Pfam" id="PF08544">
    <property type="entry name" value="GHMP_kinases_C"/>
    <property type="match status" value="1"/>
</dbReference>
<dbReference type="FunFam" id="3.30.230.10:FF:000017">
    <property type="entry name" value="Galactokinase"/>
    <property type="match status" value="1"/>
</dbReference>
<dbReference type="PRINTS" id="PR00473">
    <property type="entry name" value="GALCTOKINASE"/>
</dbReference>
<keyword evidence="7" id="KW-0067">ATP-binding</keyword>
<dbReference type="GO" id="GO:0005524">
    <property type="term" value="F:ATP binding"/>
    <property type="evidence" value="ECO:0007669"/>
    <property type="project" value="UniProtKB-UniRule"/>
</dbReference>
<dbReference type="NCBIfam" id="TIGR00131">
    <property type="entry name" value="gal_kin"/>
    <property type="match status" value="1"/>
</dbReference>
<reference evidence="15 16" key="1">
    <citation type="journal article" date="2014" name="Int. J. Syst. Evol. Microbiol.">
        <title>Complete genome sequence of Corynebacterium casei LMG S-19264T (=DSM 44701T), isolated from a smear-ripened cheese.</title>
        <authorList>
            <consortium name="US DOE Joint Genome Institute (JGI-PGF)"/>
            <person name="Walter F."/>
            <person name="Albersmeier A."/>
            <person name="Kalinowski J."/>
            <person name="Ruckert C."/>
        </authorList>
    </citation>
    <scope>NUCLEOTIDE SEQUENCE [LARGE SCALE GENOMIC DNA]</scope>
    <source>
        <strain evidence="15 16">NBRC 112785</strain>
    </source>
</reference>
<dbReference type="PIRSF" id="PIRSF000530">
    <property type="entry name" value="Galactokinase"/>
    <property type="match status" value="1"/>
</dbReference>
<evidence type="ECO:0000256" key="5">
    <source>
        <dbReference type="ARBA" id="ARBA00022741"/>
    </source>
</evidence>
<keyword evidence="5" id="KW-0547">Nucleotide-binding</keyword>
<feature type="domain" description="GHMP kinase N-terminal" evidence="12">
    <location>
        <begin position="108"/>
        <end position="182"/>
    </location>
</feature>
<feature type="domain" description="Galactokinase N-terminal" evidence="14">
    <location>
        <begin position="11"/>
        <end position="59"/>
    </location>
</feature>
<dbReference type="Proteomes" id="UP001157439">
    <property type="component" value="Unassembled WGS sequence"/>
</dbReference>
<dbReference type="Gene3D" id="3.30.70.890">
    <property type="entry name" value="GHMP kinase, C-terminal domain"/>
    <property type="match status" value="1"/>
</dbReference>
<dbReference type="SUPFAM" id="SSF54211">
    <property type="entry name" value="Ribosomal protein S5 domain 2-like"/>
    <property type="match status" value="1"/>
</dbReference>
<dbReference type="GO" id="GO:0005829">
    <property type="term" value="C:cytosol"/>
    <property type="evidence" value="ECO:0007669"/>
    <property type="project" value="TreeGrafter"/>
</dbReference>
<keyword evidence="10" id="KW-0119">Carbohydrate metabolism</keyword>
<keyword evidence="16" id="KW-1185">Reference proteome</keyword>
<keyword evidence="3" id="KW-0808">Transferase</keyword>
<evidence type="ECO:0000256" key="10">
    <source>
        <dbReference type="ARBA" id="ARBA00023277"/>
    </source>
</evidence>
<dbReference type="GO" id="GO:0046872">
    <property type="term" value="F:metal ion binding"/>
    <property type="evidence" value="ECO:0007669"/>
    <property type="project" value="UniProtKB-KW"/>
</dbReference>
<dbReference type="InterPro" id="IPR036554">
    <property type="entry name" value="GHMP_kinase_C_sf"/>
</dbReference>
<feature type="domain" description="GHMP kinase C-terminal" evidence="13">
    <location>
        <begin position="282"/>
        <end position="361"/>
    </location>
</feature>
<evidence type="ECO:0000256" key="4">
    <source>
        <dbReference type="ARBA" id="ARBA00022723"/>
    </source>
</evidence>
<comment type="caution">
    <text evidence="15">The sequence shown here is derived from an EMBL/GenBank/DDBJ whole genome shotgun (WGS) entry which is preliminary data.</text>
</comment>
<keyword evidence="9" id="KW-0299">Galactose metabolism</keyword>
<evidence type="ECO:0000256" key="7">
    <source>
        <dbReference type="ARBA" id="ARBA00022840"/>
    </source>
</evidence>
<name>A0AA37TKV3_9GAMM</name>
<evidence type="ECO:0000259" key="13">
    <source>
        <dbReference type="Pfam" id="PF08544"/>
    </source>
</evidence>
<dbReference type="EMBL" id="BSPO01000002">
    <property type="protein sequence ID" value="GLS83332.1"/>
    <property type="molecule type" value="Genomic_DNA"/>
</dbReference>
<evidence type="ECO:0000259" key="14">
    <source>
        <dbReference type="Pfam" id="PF10509"/>
    </source>
</evidence>
<dbReference type="Pfam" id="PF00288">
    <property type="entry name" value="GHMP_kinases_N"/>
    <property type="match status" value="1"/>
</dbReference>
<dbReference type="InterPro" id="IPR013750">
    <property type="entry name" value="GHMP_kinase_C_dom"/>
</dbReference>
<comment type="similarity">
    <text evidence="1">Belongs to the GHMP kinase family. GalK subfamily.</text>
</comment>
<evidence type="ECO:0000256" key="1">
    <source>
        <dbReference type="ARBA" id="ARBA00006566"/>
    </source>
</evidence>
<dbReference type="AlphaFoldDB" id="A0AA37TKV3"/>
<dbReference type="GO" id="GO:0006012">
    <property type="term" value="P:galactose metabolic process"/>
    <property type="evidence" value="ECO:0007669"/>
    <property type="project" value="UniProtKB-UniRule"/>
</dbReference>
<dbReference type="PANTHER" id="PTHR10457:SF7">
    <property type="entry name" value="GALACTOKINASE-RELATED"/>
    <property type="match status" value="1"/>
</dbReference>
<keyword evidence="2" id="KW-0963">Cytoplasm</keyword>
<keyword evidence="6" id="KW-0418">Kinase</keyword>
<dbReference type="Pfam" id="PF10509">
    <property type="entry name" value="GalKase_gal_bdg"/>
    <property type="match status" value="1"/>
</dbReference>
<dbReference type="PANTHER" id="PTHR10457">
    <property type="entry name" value="MEVALONATE KINASE/GALACTOKINASE"/>
    <property type="match status" value="1"/>
</dbReference>
<dbReference type="InterPro" id="IPR019539">
    <property type="entry name" value="GalKase_N"/>
</dbReference>
<gene>
    <name evidence="15" type="primary">galK_1</name>
    <name evidence="15" type="ORF">GCM10007894_13090</name>
</gene>
<evidence type="ECO:0000313" key="16">
    <source>
        <dbReference type="Proteomes" id="UP001157439"/>
    </source>
</evidence>
<evidence type="ECO:0000256" key="11">
    <source>
        <dbReference type="NCBIfam" id="TIGR00131"/>
    </source>
</evidence>
<sequence length="389" mass="42136">MSTPAQAAQALFELTYDTVPTAMFKAPGRVNLIGGHTDYNEGLVLPAAINFHTVIAVSPNSDNCINAVSARFGAEVQSWQISSEEQQDNDNAPWFNYLIGLCRSFLLTGLDIKGMNVAIASNVPLNAGLASSAALEIAFAMALSEQNQLHLSNLALAQLAQRSEYQYVGFECGLMDQMISACAREDHAMMIDCMDMSAKPIEIPDNLSLLIFMPTQPLKRSADDYHLRQHECAQAAQHFGVESLRELTLSQLEQGKASLSPTLYKRALHVLGENARVYSAGKALQRGQLAKFSQIMAQAHESMRDNFELSVPQIDQLVDSINQVVGDKGGVRITGGGVGGCVVALIDHDYTEAVFSAVEGEFSKQTGVDVTTFICHPSDGVHQLSIEQA</sequence>
<evidence type="ECO:0000256" key="2">
    <source>
        <dbReference type="ARBA" id="ARBA00022490"/>
    </source>
</evidence>
<keyword evidence="4" id="KW-0479">Metal-binding</keyword>
<proteinExistence type="inferred from homology"/>
<evidence type="ECO:0000259" key="12">
    <source>
        <dbReference type="Pfam" id="PF00288"/>
    </source>
</evidence>
<dbReference type="RefSeq" id="WP_095499845.1">
    <property type="nucleotide sequence ID" value="NZ_BSPO01000002.1"/>
</dbReference>